<keyword evidence="3" id="KW-1185">Reference proteome</keyword>
<dbReference type="AlphaFoldDB" id="A0A238KJ77"/>
<organism evidence="2 3">
    <name type="scientific">Maliponia aquimaris</name>
    <dbReference type="NCBI Taxonomy" id="1673631"/>
    <lineage>
        <taxon>Bacteria</taxon>
        <taxon>Pseudomonadati</taxon>
        <taxon>Pseudomonadota</taxon>
        <taxon>Alphaproteobacteria</taxon>
        <taxon>Rhodobacterales</taxon>
        <taxon>Paracoccaceae</taxon>
        <taxon>Maliponia</taxon>
    </lineage>
</organism>
<gene>
    <name evidence="2" type="ORF">MAA8898_02701</name>
</gene>
<name>A0A238KJ77_9RHOB</name>
<proteinExistence type="predicted"/>
<sequence length="67" mass="7164">MFGSDGTLFGAYEDRMQREHVADEYTHAADPDGAALCQSLMQPELLGTTDPATGKPEPEINDPVLAA</sequence>
<dbReference type="RefSeq" id="WP_094021502.1">
    <property type="nucleotide sequence ID" value="NZ_FXYF01000006.1"/>
</dbReference>
<evidence type="ECO:0000256" key="1">
    <source>
        <dbReference type="SAM" id="MobiDB-lite"/>
    </source>
</evidence>
<dbReference type="EMBL" id="FXYF01000006">
    <property type="protein sequence ID" value="SMX42747.1"/>
    <property type="molecule type" value="Genomic_DNA"/>
</dbReference>
<dbReference type="Proteomes" id="UP000207598">
    <property type="component" value="Unassembled WGS sequence"/>
</dbReference>
<evidence type="ECO:0000313" key="2">
    <source>
        <dbReference type="EMBL" id="SMX42747.1"/>
    </source>
</evidence>
<evidence type="ECO:0000313" key="3">
    <source>
        <dbReference type="Proteomes" id="UP000207598"/>
    </source>
</evidence>
<reference evidence="2 3" key="1">
    <citation type="submission" date="2017-05" db="EMBL/GenBank/DDBJ databases">
        <authorList>
            <person name="Song R."/>
            <person name="Chenine A.L."/>
            <person name="Ruprecht R.M."/>
        </authorList>
    </citation>
    <scope>NUCLEOTIDE SEQUENCE [LARGE SCALE GENOMIC DNA]</scope>
    <source>
        <strain evidence="2 3">CECT 8898</strain>
    </source>
</reference>
<accession>A0A238KJ77</accession>
<protein>
    <submittedName>
        <fullName evidence="2">Uncharacterized protein</fullName>
    </submittedName>
</protein>
<feature type="region of interest" description="Disordered" evidence="1">
    <location>
        <begin position="46"/>
        <end position="67"/>
    </location>
</feature>